<feature type="region of interest" description="Disordered" evidence="4">
    <location>
        <begin position="70"/>
        <end position="89"/>
    </location>
</feature>
<evidence type="ECO:0000256" key="3">
    <source>
        <dbReference type="PROSITE-ProRule" id="PRU00047"/>
    </source>
</evidence>
<dbReference type="PANTHER" id="PTHR24559:SF435">
    <property type="entry name" value="RIBONUCLEASE H"/>
    <property type="match status" value="1"/>
</dbReference>
<gene>
    <name evidence="7" type="ORF">QQF64_015555</name>
</gene>
<organism evidence="7 8">
    <name type="scientific">Cirrhinus molitorella</name>
    <name type="common">mud carp</name>
    <dbReference type="NCBI Taxonomy" id="172907"/>
    <lineage>
        <taxon>Eukaryota</taxon>
        <taxon>Metazoa</taxon>
        <taxon>Chordata</taxon>
        <taxon>Craniata</taxon>
        <taxon>Vertebrata</taxon>
        <taxon>Euteleostomi</taxon>
        <taxon>Actinopterygii</taxon>
        <taxon>Neopterygii</taxon>
        <taxon>Teleostei</taxon>
        <taxon>Ostariophysi</taxon>
        <taxon>Cypriniformes</taxon>
        <taxon>Cyprinidae</taxon>
        <taxon>Labeoninae</taxon>
        <taxon>Labeonini</taxon>
        <taxon>Cirrhinus</taxon>
    </lineage>
</organism>
<evidence type="ECO:0000313" key="7">
    <source>
        <dbReference type="EMBL" id="KAL1280955.1"/>
    </source>
</evidence>
<dbReference type="InterPro" id="IPR021109">
    <property type="entry name" value="Peptidase_aspartic_dom_sf"/>
</dbReference>
<keyword evidence="3" id="KW-0479">Metal-binding</keyword>
<evidence type="ECO:0000313" key="8">
    <source>
        <dbReference type="Proteomes" id="UP001558613"/>
    </source>
</evidence>
<accession>A0ABR3NVL8</accession>
<comment type="caution">
    <text evidence="7">The sequence shown here is derived from an EMBL/GenBank/DDBJ whole genome shotgun (WGS) entry which is preliminary data.</text>
</comment>
<feature type="region of interest" description="Disordered" evidence="4">
    <location>
        <begin position="1"/>
        <end position="25"/>
    </location>
</feature>
<dbReference type="InterPro" id="IPR000477">
    <property type="entry name" value="RT_dom"/>
</dbReference>
<dbReference type="InterPro" id="IPR053134">
    <property type="entry name" value="RNA-dir_DNA_polymerase"/>
</dbReference>
<proteinExistence type="inferred from homology"/>
<dbReference type="Proteomes" id="UP001558613">
    <property type="component" value="Unassembled WGS sequence"/>
</dbReference>
<dbReference type="PANTHER" id="PTHR24559">
    <property type="entry name" value="TRANSPOSON TY3-I GAG-POL POLYPROTEIN"/>
    <property type="match status" value="1"/>
</dbReference>
<evidence type="ECO:0000256" key="4">
    <source>
        <dbReference type="SAM" id="MobiDB-lite"/>
    </source>
</evidence>
<dbReference type="SUPFAM" id="SSF50630">
    <property type="entry name" value="Acid proteases"/>
    <property type="match status" value="1"/>
</dbReference>
<dbReference type="InterPro" id="IPR001878">
    <property type="entry name" value="Znf_CCHC"/>
</dbReference>
<dbReference type="EMBL" id="JAYMGO010000002">
    <property type="protein sequence ID" value="KAL1280955.1"/>
    <property type="molecule type" value="Genomic_DNA"/>
</dbReference>
<dbReference type="InterPro" id="IPR043502">
    <property type="entry name" value="DNA/RNA_pol_sf"/>
</dbReference>
<dbReference type="PROSITE" id="PS50878">
    <property type="entry name" value="RT_POL"/>
    <property type="match status" value="1"/>
</dbReference>
<evidence type="ECO:0000256" key="2">
    <source>
        <dbReference type="ARBA" id="ARBA00012180"/>
    </source>
</evidence>
<dbReference type="PROSITE" id="PS00141">
    <property type="entry name" value="ASP_PROTEASE"/>
    <property type="match status" value="1"/>
</dbReference>
<evidence type="ECO:0000259" key="5">
    <source>
        <dbReference type="PROSITE" id="PS50158"/>
    </source>
</evidence>
<dbReference type="Pfam" id="PF00078">
    <property type="entry name" value="RVT_1"/>
    <property type="match status" value="1"/>
</dbReference>
<dbReference type="InterPro" id="IPR001969">
    <property type="entry name" value="Aspartic_peptidase_AS"/>
</dbReference>
<dbReference type="SUPFAM" id="SSF56672">
    <property type="entry name" value="DNA/RNA polymerases"/>
    <property type="match status" value="1"/>
</dbReference>
<dbReference type="Gene3D" id="3.30.70.270">
    <property type="match status" value="1"/>
</dbReference>
<keyword evidence="8" id="KW-1185">Reference proteome</keyword>
<evidence type="ECO:0000259" key="6">
    <source>
        <dbReference type="PROSITE" id="PS50878"/>
    </source>
</evidence>
<sequence>MSVSSTTRFPPAQTNPSFVPVANREKPSKHKDDFFCYQCGKDGHIATKCLAPENTSQVIQKLVHALKNAKTERNRMTGTSSTSSSADCFSKRSQTEVGGASQLPRGLVGPASTISVELNGCPCQALLDSGSQVTIVFDHWVQKLVPIFALVCPEPKGLQQCPVIIGTNVSFFKRLTLPGQDSGVSNQANAMRIQLSSFNTGLKEEVPEPAEGRVKWRGPGALTIPSRSERNQLPSGLFIPPTVLSSSAIDVKHFRVLVCNETSKNISIPLDTVIPNVFPTDTVTNTSDAPVYPKKLDPKFGDFPIPADCEKRLREKLAECGNVFSLDEWDVGQAKDLLAVGIITEYRSPYASPIVIARKKNGAIRMCIDYRTLNSRTIPDQYTTSRMDDALDCLSGSKWFSVLDLRSGYYQIEMAEEDKEKTAFICPLGFYQFDRMPQGITGAPATFQRLMERAVGDMHLLQVIVYLDDLIVFGRTLEEHEEWLLKVLDRLEDYGLKVYIDKCQFCQPQVKYVTLDHETSRKSHRHVSKYGTCHVLFLFPCFYGMQVL</sequence>
<dbReference type="SUPFAM" id="SSF57756">
    <property type="entry name" value="Retrovirus zinc finger-like domains"/>
    <property type="match status" value="1"/>
</dbReference>
<dbReference type="Gene3D" id="3.10.10.10">
    <property type="entry name" value="HIV Type 1 Reverse Transcriptase, subunit A, domain 1"/>
    <property type="match status" value="1"/>
</dbReference>
<dbReference type="PROSITE" id="PS50158">
    <property type="entry name" value="ZF_CCHC"/>
    <property type="match status" value="1"/>
</dbReference>
<keyword evidence="3" id="KW-0862">Zinc</keyword>
<reference evidence="7 8" key="1">
    <citation type="submission" date="2023-09" db="EMBL/GenBank/DDBJ databases">
        <authorList>
            <person name="Wang M."/>
        </authorList>
    </citation>
    <scope>NUCLEOTIDE SEQUENCE [LARGE SCALE GENOMIC DNA]</scope>
    <source>
        <strain evidence="7">GT-2023</strain>
        <tissue evidence="7">Liver</tissue>
    </source>
</reference>
<feature type="domain" description="Reverse transcriptase" evidence="6">
    <location>
        <begin position="338"/>
        <end position="517"/>
    </location>
</feature>
<feature type="compositionally biased region" description="Polar residues" evidence="4">
    <location>
        <begin position="1"/>
        <end position="17"/>
    </location>
</feature>
<dbReference type="InterPro" id="IPR036875">
    <property type="entry name" value="Znf_CCHC_sf"/>
</dbReference>
<feature type="domain" description="CCHC-type" evidence="5">
    <location>
        <begin position="36"/>
        <end position="49"/>
    </location>
</feature>
<comment type="similarity">
    <text evidence="1">Belongs to the beta type-B retroviral polymerase family. HERV class-II K(HML-2) pol subfamily.</text>
</comment>
<evidence type="ECO:0000256" key="1">
    <source>
        <dbReference type="ARBA" id="ARBA00010879"/>
    </source>
</evidence>
<name>A0ABR3NVL8_9TELE</name>
<dbReference type="EC" id="3.1.26.4" evidence="2"/>
<keyword evidence="3" id="KW-0863">Zinc-finger</keyword>
<dbReference type="CDD" id="cd01647">
    <property type="entry name" value="RT_LTR"/>
    <property type="match status" value="1"/>
</dbReference>
<protein>
    <recommendedName>
        <fullName evidence="2">ribonuclease H</fullName>
        <ecNumber evidence="2">3.1.26.4</ecNumber>
    </recommendedName>
</protein>
<dbReference type="InterPro" id="IPR043128">
    <property type="entry name" value="Rev_trsase/Diguanyl_cyclase"/>
</dbReference>